<evidence type="ECO:0000313" key="2">
    <source>
        <dbReference type="Proteomes" id="UP000030341"/>
    </source>
</evidence>
<evidence type="ECO:0008006" key="3">
    <source>
        <dbReference type="Google" id="ProtNLM"/>
    </source>
</evidence>
<gene>
    <name evidence="1" type="ORF">OM33_16085</name>
</gene>
<keyword evidence="2" id="KW-1185">Reference proteome</keyword>
<reference evidence="1 2" key="1">
    <citation type="submission" date="2014-11" db="EMBL/GenBank/DDBJ databases">
        <title>Complete Genome Sequence of Pseudoalteromonas sp. Strain OCN003 Isolated from Kaneohe Bay, Oahu, Hawaii.</title>
        <authorList>
            <person name="Beurmann S."/>
            <person name="Videau P."/>
            <person name="Ushijima B."/>
            <person name="Smith A.M."/>
            <person name="Aeby G.S."/>
            <person name="Callahan S.M."/>
            <person name="Belcaid M."/>
        </authorList>
    </citation>
    <scope>NUCLEOTIDE SEQUENCE [LARGE SCALE GENOMIC DNA]</scope>
    <source>
        <strain evidence="1 2">OCN003</strain>
    </source>
</reference>
<dbReference type="OrthoDB" id="6401541at2"/>
<dbReference type="KEGG" id="pseo:OM33_16085"/>
<dbReference type="STRING" id="1348114.OM33_16085"/>
<dbReference type="AlphaFoldDB" id="A0A0A7EKS2"/>
<sequence>MKQLICLVSVSLITACGGGGGSEQPVSKAPAVVETPPADTQEQGVAALNVPTQFDFKTDFTVTVNVAANLVNERAFINICEADAALTNADTCFVRSPLTDNGLEMSFTLPHQGQKVKASIWFYDTSRAPLNYEWQFNSSQSEQVWRIN</sequence>
<accession>A0A0A7EKS2</accession>
<proteinExistence type="predicted"/>
<dbReference type="EMBL" id="CP009889">
    <property type="protein sequence ID" value="AIY66656.1"/>
    <property type="molecule type" value="Genomic_DNA"/>
</dbReference>
<name>A0A0A7EKS2_9GAMM</name>
<dbReference type="eggNOG" id="ENOG5032TPT">
    <property type="taxonomic scope" value="Bacteria"/>
</dbReference>
<dbReference type="RefSeq" id="WP_040135053.1">
    <property type="nucleotide sequence ID" value="NZ_CP009889.1"/>
</dbReference>
<dbReference type="Proteomes" id="UP000030341">
    <property type="component" value="Chromosome 2"/>
</dbReference>
<protein>
    <recommendedName>
        <fullName evidence="3">Lipoprotein</fullName>
    </recommendedName>
</protein>
<dbReference type="HOGENOM" id="CLU_1757294_0_0_6"/>
<organism evidence="1 2">
    <name type="scientific">Pseudoalteromonas piratica</name>
    <dbReference type="NCBI Taxonomy" id="1348114"/>
    <lineage>
        <taxon>Bacteria</taxon>
        <taxon>Pseudomonadati</taxon>
        <taxon>Pseudomonadota</taxon>
        <taxon>Gammaproteobacteria</taxon>
        <taxon>Alteromonadales</taxon>
        <taxon>Pseudoalteromonadaceae</taxon>
        <taxon>Pseudoalteromonas</taxon>
    </lineage>
</organism>
<dbReference type="PROSITE" id="PS51257">
    <property type="entry name" value="PROKAR_LIPOPROTEIN"/>
    <property type="match status" value="1"/>
</dbReference>
<evidence type="ECO:0000313" key="1">
    <source>
        <dbReference type="EMBL" id="AIY66656.1"/>
    </source>
</evidence>